<dbReference type="EMBL" id="GL945618">
    <property type="protein sequence ID" value="EGN91522.1"/>
    <property type="molecule type" value="Genomic_DNA"/>
</dbReference>
<dbReference type="HOGENOM" id="CLU_3093209_0_0_1"/>
<evidence type="ECO:0000313" key="2">
    <source>
        <dbReference type="EMBL" id="EGN91522.1"/>
    </source>
</evidence>
<organism evidence="3">
    <name type="scientific">Serpula lacrymans var. lacrymans (strain S7.3)</name>
    <name type="common">Dry rot fungus</name>
    <dbReference type="NCBI Taxonomy" id="936435"/>
    <lineage>
        <taxon>Eukaryota</taxon>
        <taxon>Fungi</taxon>
        <taxon>Dikarya</taxon>
        <taxon>Basidiomycota</taxon>
        <taxon>Agaricomycotina</taxon>
        <taxon>Agaricomycetes</taxon>
        <taxon>Agaricomycetidae</taxon>
        <taxon>Boletales</taxon>
        <taxon>Coniophorineae</taxon>
        <taxon>Serpulaceae</taxon>
        <taxon>Serpula</taxon>
    </lineage>
</organism>
<reference evidence="3" key="1">
    <citation type="journal article" date="2011" name="Science">
        <title>The plant cell wall-decomposing machinery underlies the functional diversity of forest fungi.</title>
        <authorList>
            <person name="Eastwood D.C."/>
            <person name="Floudas D."/>
            <person name="Binder M."/>
            <person name="Majcherczyk A."/>
            <person name="Schneider P."/>
            <person name="Aerts A."/>
            <person name="Asiegbu F.O."/>
            <person name="Baker S.E."/>
            <person name="Barry K."/>
            <person name="Bendiksby M."/>
            <person name="Blumentritt M."/>
            <person name="Coutinho P.M."/>
            <person name="Cullen D."/>
            <person name="de Vries R.P."/>
            <person name="Gathman A."/>
            <person name="Goodell B."/>
            <person name="Henrissat B."/>
            <person name="Ihrmark K."/>
            <person name="Kauserud H."/>
            <person name="Kohler A."/>
            <person name="LaButti K."/>
            <person name="Lapidus A."/>
            <person name="Lavin J.L."/>
            <person name="Lee Y.-H."/>
            <person name="Lindquist E."/>
            <person name="Lilly W."/>
            <person name="Lucas S."/>
            <person name="Morin E."/>
            <person name="Murat C."/>
            <person name="Oguiza J.A."/>
            <person name="Park J."/>
            <person name="Pisabarro A.G."/>
            <person name="Riley R."/>
            <person name="Rosling A."/>
            <person name="Salamov A."/>
            <person name="Schmidt O."/>
            <person name="Schmutz J."/>
            <person name="Skrede I."/>
            <person name="Stenlid J."/>
            <person name="Wiebenga A."/>
            <person name="Xie X."/>
            <person name="Kuees U."/>
            <person name="Hibbett D.S."/>
            <person name="Hoffmeister D."/>
            <person name="Hoegberg N."/>
            <person name="Martin F."/>
            <person name="Grigoriev I.V."/>
            <person name="Watkinson S.C."/>
        </authorList>
    </citation>
    <scope>NUCLEOTIDE SEQUENCE [LARGE SCALE GENOMIC DNA]</scope>
    <source>
        <strain evidence="3">strain S7.3</strain>
    </source>
</reference>
<accession>F8QJJ8</accession>
<feature type="non-terminal residue" evidence="2">
    <location>
        <position position="1"/>
    </location>
</feature>
<name>F8QJJ8_SERL3</name>
<sequence length="52" mass="5892">ELKMGTQKRPSGENKKERKGPMVGLGKGRGPVATRKFAEMPKCGKYRMEKQR</sequence>
<feature type="region of interest" description="Disordered" evidence="1">
    <location>
        <begin position="1"/>
        <end position="52"/>
    </location>
</feature>
<dbReference type="InParanoid" id="F8QJJ8"/>
<proteinExistence type="predicted"/>
<gene>
    <name evidence="2" type="ORF">SERLA73DRAFT_148449</name>
</gene>
<protein>
    <submittedName>
        <fullName evidence="2">Uncharacterized protein</fullName>
    </submittedName>
</protein>
<evidence type="ECO:0000256" key="1">
    <source>
        <dbReference type="SAM" id="MobiDB-lite"/>
    </source>
</evidence>
<dbReference type="AlphaFoldDB" id="F8QJJ8"/>
<feature type="compositionally biased region" description="Basic and acidic residues" evidence="1">
    <location>
        <begin position="10"/>
        <end position="20"/>
    </location>
</feature>
<dbReference type="Proteomes" id="UP000008063">
    <property type="component" value="Unassembled WGS sequence"/>
</dbReference>
<keyword evidence="3" id="KW-1185">Reference proteome</keyword>
<evidence type="ECO:0000313" key="3">
    <source>
        <dbReference type="Proteomes" id="UP000008063"/>
    </source>
</evidence>